<dbReference type="GO" id="GO:0003677">
    <property type="term" value="F:DNA binding"/>
    <property type="evidence" value="ECO:0007669"/>
    <property type="project" value="InterPro"/>
</dbReference>
<evidence type="ECO:0000313" key="2">
    <source>
        <dbReference type="Proteomes" id="UP000717996"/>
    </source>
</evidence>
<dbReference type="EMBL" id="JAANIT010005367">
    <property type="protein sequence ID" value="KAG1531628.1"/>
    <property type="molecule type" value="Genomic_DNA"/>
</dbReference>
<accession>A0A9P6XSH2</accession>
<protein>
    <recommendedName>
        <fullName evidence="3">Tyr recombinase domain-containing protein</fullName>
    </recommendedName>
</protein>
<gene>
    <name evidence="1" type="ORF">G6F51_013447</name>
</gene>
<evidence type="ECO:0008006" key="3">
    <source>
        <dbReference type="Google" id="ProtNLM"/>
    </source>
</evidence>
<proteinExistence type="predicted"/>
<dbReference type="InterPro" id="IPR011010">
    <property type="entry name" value="DNA_brk_join_enz"/>
</dbReference>
<dbReference type="SUPFAM" id="SSF56349">
    <property type="entry name" value="DNA breaking-rejoining enzymes"/>
    <property type="match status" value="1"/>
</dbReference>
<sequence>MLHSATGFQKDGRSPLLCPVKTFLDYRERRPQCSTTGLFINSSSPNKPLTASTIQGWIFRLLRKSTSETRISIRLIASSLALSSGIPKEDVVTMGNWTNSSTFENHYRREHLSLFDFTNTLITLDKQSYDLFCIRVSHSILEEFHSSLEFLY</sequence>
<comment type="caution">
    <text evidence="1">The sequence shown here is derived from an EMBL/GenBank/DDBJ whole genome shotgun (WGS) entry which is preliminary data.</text>
</comment>
<dbReference type="AlphaFoldDB" id="A0A9P6XSH2"/>
<evidence type="ECO:0000313" key="1">
    <source>
        <dbReference type="EMBL" id="KAG1531628.1"/>
    </source>
</evidence>
<organism evidence="1 2">
    <name type="scientific">Rhizopus oryzae</name>
    <name type="common">Mucormycosis agent</name>
    <name type="synonym">Rhizopus arrhizus var. delemar</name>
    <dbReference type="NCBI Taxonomy" id="64495"/>
    <lineage>
        <taxon>Eukaryota</taxon>
        <taxon>Fungi</taxon>
        <taxon>Fungi incertae sedis</taxon>
        <taxon>Mucoromycota</taxon>
        <taxon>Mucoromycotina</taxon>
        <taxon>Mucoromycetes</taxon>
        <taxon>Mucorales</taxon>
        <taxon>Mucorineae</taxon>
        <taxon>Rhizopodaceae</taxon>
        <taxon>Rhizopus</taxon>
    </lineage>
</organism>
<reference evidence="1" key="1">
    <citation type="journal article" date="2020" name="Microb. Genom.">
        <title>Genetic diversity of clinical and environmental Mucorales isolates obtained from an investigation of mucormycosis cases among solid organ transplant recipients.</title>
        <authorList>
            <person name="Nguyen M.H."/>
            <person name="Kaul D."/>
            <person name="Muto C."/>
            <person name="Cheng S.J."/>
            <person name="Richter R.A."/>
            <person name="Bruno V.M."/>
            <person name="Liu G."/>
            <person name="Beyhan S."/>
            <person name="Sundermann A.J."/>
            <person name="Mounaud S."/>
            <person name="Pasculle A.W."/>
            <person name="Nierman W.C."/>
            <person name="Driscoll E."/>
            <person name="Cumbie R."/>
            <person name="Clancy C.J."/>
            <person name="Dupont C.L."/>
        </authorList>
    </citation>
    <scope>NUCLEOTIDE SEQUENCE</scope>
    <source>
        <strain evidence="1">GL16</strain>
    </source>
</reference>
<dbReference type="Proteomes" id="UP000717996">
    <property type="component" value="Unassembled WGS sequence"/>
</dbReference>
<name>A0A9P6XSH2_RHIOR</name>